<dbReference type="OMA" id="QHPANNE"/>
<feature type="chain" id="PRO_5043422591" evidence="2">
    <location>
        <begin position="30"/>
        <end position="116"/>
    </location>
</feature>
<dbReference type="Pfam" id="PF13663">
    <property type="entry name" value="DUF4148"/>
    <property type="match status" value="1"/>
</dbReference>
<gene>
    <name evidence="3" type="ORF">I6G66_14370</name>
</gene>
<proteinExistence type="predicted"/>
<feature type="region of interest" description="Disordered" evidence="1">
    <location>
        <begin position="67"/>
        <end position="91"/>
    </location>
</feature>
<dbReference type="AlphaFoldDB" id="A0A7T2S8X9"/>
<evidence type="ECO:0000313" key="3">
    <source>
        <dbReference type="EMBL" id="QPS11106.1"/>
    </source>
</evidence>
<reference evidence="3 4" key="1">
    <citation type="submission" date="2020-12" db="EMBL/GenBank/DDBJ databases">
        <title>FDA dAtabase for Regulatory Grade micrObial Sequences (FDA-ARGOS): Supporting development and validation of Infectious Disease Dx tests.</title>
        <authorList>
            <person name="Sproer C."/>
            <person name="Gronow S."/>
            <person name="Severitt S."/>
            <person name="Schroder I."/>
            <person name="Tallon L."/>
            <person name="Sadzewicz L."/>
            <person name="Zhao X."/>
            <person name="Boylan J."/>
            <person name="Ott S."/>
            <person name="Bowen H."/>
            <person name="Vavikolanu K."/>
            <person name="Mehta A."/>
            <person name="Aluvathingal J."/>
            <person name="Nadendla S."/>
            <person name="Lowell S."/>
            <person name="Myers T."/>
            <person name="Yan Y."/>
            <person name="Sichtig H."/>
        </authorList>
    </citation>
    <scope>NUCLEOTIDE SEQUENCE [LARGE SCALE GENOMIC DNA]</scope>
    <source>
        <strain evidence="3 4">FDAARGOS_909</strain>
    </source>
</reference>
<keyword evidence="2" id="KW-0732">Signal</keyword>
<accession>A0A7T2S8X9</accession>
<sequence length="116" mass="12626">MKHRRFYSASFIAALVASAAFVLPGTASAESYQHPANNEAGVKTYPEHFKGEKTREQVQAEAAAAVREGGTNRFNTGVYPAASKQPTTGKTREEVINELLRETPAERDARQRSMGG</sequence>
<name>A0A7T2S8X9_DELAC</name>
<evidence type="ECO:0000313" key="4">
    <source>
        <dbReference type="Proteomes" id="UP000594778"/>
    </source>
</evidence>
<dbReference type="InterPro" id="IPR025421">
    <property type="entry name" value="DUF4148"/>
</dbReference>
<evidence type="ECO:0000256" key="2">
    <source>
        <dbReference type="SAM" id="SignalP"/>
    </source>
</evidence>
<evidence type="ECO:0000256" key="1">
    <source>
        <dbReference type="SAM" id="MobiDB-lite"/>
    </source>
</evidence>
<organism evidence="3 4">
    <name type="scientific">Delftia acidovorans</name>
    <name type="common">Pseudomonas acidovorans</name>
    <name type="synonym">Comamonas acidovorans</name>
    <dbReference type="NCBI Taxonomy" id="80866"/>
    <lineage>
        <taxon>Bacteria</taxon>
        <taxon>Pseudomonadati</taxon>
        <taxon>Pseudomonadota</taxon>
        <taxon>Betaproteobacteria</taxon>
        <taxon>Burkholderiales</taxon>
        <taxon>Comamonadaceae</taxon>
        <taxon>Delftia</taxon>
    </lineage>
</organism>
<dbReference type="RefSeq" id="WP_012203645.1">
    <property type="nucleotide sequence ID" value="NZ_CANENH010000005.1"/>
</dbReference>
<feature type="signal peptide" evidence="2">
    <location>
        <begin position="1"/>
        <end position="29"/>
    </location>
</feature>
<dbReference type="EMBL" id="CP065668">
    <property type="protein sequence ID" value="QPS11106.1"/>
    <property type="molecule type" value="Genomic_DNA"/>
</dbReference>
<protein>
    <submittedName>
        <fullName evidence="3">DUF4148 domain-containing protein</fullName>
    </submittedName>
</protein>
<dbReference type="Proteomes" id="UP000594778">
    <property type="component" value="Chromosome"/>
</dbReference>
<dbReference type="GeneID" id="25359862"/>